<reference evidence="1 2" key="1">
    <citation type="journal article" date="2019" name="Commun. Biol.">
        <title>The bagworm genome reveals a unique fibroin gene that provides high tensile strength.</title>
        <authorList>
            <person name="Kono N."/>
            <person name="Nakamura H."/>
            <person name="Ohtoshi R."/>
            <person name="Tomita M."/>
            <person name="Numata K."/>
            <person name="Arakawa K."/>
        </authorList>
    </citation>
    <scope>NUCLEOTIDE SEQUENCE [LARGE SCALE GENOMIC DNA]</scope>
</reference>
<name>A0A4C1X2Z7_EUMVA</name>
<proteinExistence type="predicted"/>
<organism evidence="1 2">
    <name type="scientific">Eumeta variegata</name>
    <name type="common">Bagworm moth</name>
    <name type="synonym">Eumeta japonica</name>
    <dbReference type="NCBI Taxonomy" id="151549"/>
    <lineage>
        <taxon>Eukaryota</taxon>
        <taxon>Metazoa</taxon>
        <taxon>Ecdysozoa</taxon>
        <taxon>Arthropoda</taxon>
        <taxon>Hexapoda</taxon>
        <taxon>Insecta</taxon>
        <taxon>Pterygota</taxon>
        <taxon>Neoptera</taxon>
        <taxon>Endopterygota</taxon>
        <taxon>Lepidoptera</taxon>
        <taxon>Glossata</taxon>
        <taxon>Ditrysia</taxon>
        <taxon>Tineoidea</taxon>
        <taxon>Psychidae</taxon>
        <taxon>Oiketicinae</taxon>
        <taxon>Eumeta</taxon>
    </lineage>
</organism>
<dbReference type="AlphaFoldDB" id="A0A4C1X2Z7"/>
<comment type="caution">
    <text evidence="1">The sequence shown here is derived from an EMBL/GenBank/DDBJ whole genome shotgun (WGS) entry which is preliminary data.</text>
</comment>
<gene>
    <name evidence="1" type="ORF">EVAR_36983_1</name>
</gene>
<evidence type="ECO:0000313" key="1">
    <source>
        <dbReference type="EMBL" id="GBP56729.1"/>
    </source>
</evidence>
<keyword evidence="2" id="KW-1185">Reference proteome</keyword>
<accession>A0A4C1X2Z7</accession>
<sequence>MSIPIPITNTIQIPTPKYKYNQVNTLNKEILLRNGVFSSKHLTRCRLPVSCRTPPRAPTPFGDASPSAWAPIYFSGPPETIISHLSELNKLLRVIDAITLTAARVGCNVVLSFYLNPVGRTHTGVLA</sequence>
<dbReference type="EMBL" id="BGZK01000700">
    <property type="protein sequence ID" value="GBP56729.1"/>
    <property type="molecule type" value="Genomic_DNA"/>
</dbReference>
<evidence type="ECO:0000313" key="2">
    <source>
        <dbReference type="Proteomes" id="UP000299102"/>
    </source>
</evidence>
<dbReference type="Proteomes" id="UP000299102">
    <property type="component" value="Unassembled WGS sequence"/>
</dbReference>
<protein>
    <submittedName>
        <fullName evidence="1">Uncharacterized protein</fullName>
    </submittedName>
</protein>